<gene>
    <name evidence="2" type="ordered locus">Sfla_6249</name>
</gene>
<reference evidence="2 3" key="1">
    <citation type="submission" date="2011-01" db="EMBL/GenBank/DDBJ databases">
        <title>Complete sequence of chromosome of Streptomyces flavogriseus ATCC 33331.</title>
        <authorList>
            <consortium name="US DOE Joint Genome Institute"/>
            <person name="Lucas S."/>
            <person name="Copeland A."/>
            <person name="Lapidus A."/>
            <person name="Cheng J.-F."/>
            <person name="Goodwin L."/>
            <person name="Pitluck S."/>
            <person name="Davenport K."/>
            <person name="Detter J.C."/>
            <person name="Han C."/>
            <person name="Tapia R."/>
            <person name="Land M."/>
            <person name="Hauser L."/>
            <person name="Kyrpides N."/>
            <person name="Ivanova N."/>
            <person name="Ovchinnikova G."/>
            <person name="Pagani I."/>
            <person name="Brumm P."/>
            <person name="Mead D."/>
            <person name="Woyke T."/>
        </authorList>
    </citation>
    <scope>NUCLEOTIDE SEQUENCE [LARGE SCALE GENOMIC DNA]</scope>
    <source>
        <strain evidence="3">ATCC 33331 / IAF-45CD</strain>
    </source>
</reference>
<keyword evidence="2" id="KW-0808">Transferase</keyword>
<keyword evidence="2" id="KW-0489">Methyltransferase</keyword>
<sequence length="379" mass="41101">MREIPTGNATSAPDAGEDARRLVQPWLSPPGLLRARPWMDTPVGLLPEDFNALSKWAAGLGRWRRDGTRDGTEVVDAELVDHGHLPAAIQPRPVVGRHTSELFRQTMGREPAARAAQCPDGVDRSRQAVLESAVDSIPANRRFWNRISSAYQHEHDPQIGATPRLWGMYSIPDPHLHALGDITGKRVLELGCGAGQWFRELAAEGAAVVGLDLSEAQLAAAAGAMGANRYPLVQGAAEQLPFAANSFDLVFCDFGGLSWAPPHVAVPQAARVLSQGGRLVFNVASPWSESCYDVAASHVTTTLQQDYFGLSAIAEDGGATSYQLSYGGWVRILRGAGLIIDDLIEPRPDLGTFNGYNETDTPDWAHRWPAELLWVTHKP</sequence>
<dbReference type="InterPro" id="IPR013216">
    <property type="entry name" value="Methyltransf_11"/>
</dbReference>
<dbReference type="AlphaFoldDB" id="A0A8D3WPD1"/>
<feature type="domain" description="Methyltransferase type 11" evidence="1">
    <location>
        <begin position="188"/>
        <end position="281"/>
    </location>
</feature>
<dbReference type="KEGG" id="sfa:Sfla_6249"/>
<evidence type="ECO:0000313" key="3">
    <source>
        <dbReference type="Proteomes" id="UP000002066"/>
    </source>
</evidence>
<dbReference type="PANTHER" id="PTHR43591:SF110">
    <property type="entry name" value="RHODANESE DOMAIN-CONTAINING PROTEIN"/>
    <property type="match status" value="1"/>
</dbReference>
<dbReference type="EMBL" id="CP002475">
    <property type="protein sequence ID" value="ADW07623.1"/>
    <property type="molecule type" value="Genomic_DNA"/>
</dbReference>
<dbReference type="InterPro" id="IPR029063">
    <property type="entry name" value="SAM-dependent_MTases_sf"/>
</dbReference>
<evidence type="ECO:0000259" key="1">
    <source>
        <dbReference type="Pfam" id="PF08241"/>
    </source>
</evidence>
<dbReference type="Gene3D" id="3.40.50.150">
    <property type="entry name" value="Vaccinia Virus protein VP39"/>
    <property type="match status" value="1"/>
</dbReference>
<proteinExistence type="predicted"/>
<evidence type="ECO:0000313" key="2">
    <source>
        <dbReference type="EMBL" id="ADW07623.1"/>
    </source>
</evidence>
<dbReference type="CDD" id="cd02440">
    <property type="entry name" value="AdoMet_MTases"/>
    <property type="match status" value="1"/>
</dbReference>
<name>A0A8D3WPD1_STRFA</name>
<dbReference type="GO" id="GO:0008757">
    <property type="term" value="F:S-adenosylmethionine-dependent methyltransferase activity"/>
    <property type="evidence" value="ECO:0007669"/>
    <property type="project" value="InterPro"/>
</dbReference>
<dbReference type="SUPFAM" id="SSF53335">
    <property type="entry name" value="S-adenosyl-L-methionine-dependent methyltransferases"/>
    <property type="match status" value="1"/>
</dbReference>
<dbReference type="Pfam" id="PF08241">
    <property type="entry name" value="Methyltransf_11"/>
    <property type="match status" value="1"/>
</dbReference>
<dbReference type="PANTHER" id="PTHR43591">
    <property type="entry name" value="METHYLTRANSFERASE"/>
    <property type="match status" value="1"/>
</dbReference>
<protein>
    <submittedName>
        <fullName evidence="2">Methyltransferase type 11</fullName>
    </submittedName>
</protein>
<dbReference type="Proteomes" id="UP000002066">
    <property type="component" value="Chromosome"/>
</dbReference>
<organism evidence="2 3">
    <name type="scientific">Streptomyces pratensis (strain ATCC 33331 / IAF-45CD)</name>
    <dbReference type="NCBI Taxonomy" id="591167"/>
    <lineage>
        <taxon>Bacteria</taxon>
        <taxon>Bacillati</taxon>
        <taxon>Actinomycetota</taxon>
        <taxon>Actinomycetes</taxon>
        <taxon>Kitasatosporales</taxon>
        <taxon>Streptomycetaceae</taxon>
        <taxon>Streptomyces</taxon>
    </lineage>
</organism>
<accession>A0A8D3WPD1</accession>
<dbReference type="GO" id="GO:0032259">
    <property type="term" value="P:methylation"/>
    <property type="evidence" value="ECO:0007669"/>
    <property type="project" value="UniProtKB-KW"/>
</dbReference>